<dbReference type="EMBL" id="JAUSZS010000004">
    <property type="protein sequence ID" value="MDQ0933875.1"/>
    <property type="molecule type" value="Genomic_DNA"/>
</dbReference>
<reference evidence="1 2" key="1">
    <citation type="submission" date="2023-07" db="EMBL/GenBank/DDBJ databases">
        <title>Comparative genomics of wheat-associated soil bacteria to identify genetic determinants of phenazine resistance.</title>
        <authorList>
            <person name="Mouncey N."/>
        </authorList>
    </citation>
    <scope>NUCLEOTIDE SEQUENCE [LARGE SCALE GENOMIC DNA]</scope>
    <source>
        <strain evidence="1 2">W2I16</strain>
    </source>
</reference>
<evidence type="ECO:0000313" key="2">
    <source>
        <dbReference type="Proteomes" id="UP001223072"/>
    </source>
</evidence>
<gene>
    <name evidence="1" type="ORF">QFZ49_003815</name>
</gene>
<evidence type="ECO:0000313" key="1">
    <source>
        <dbReference type="EMBL" id="MDQ0933875.1"/>
    </source>
</evidence>
<dbReference type="Pfam" id="PF09957">
    <property type="entry name" value="VapB_antitoxin"/>
    <property type="match status" value="1"/>
</dbReference>
<protein>
    <submittedName>
        <fullName evidence="1">Arc/MetJ family transcription regulator</fullName>
    </submittedName>
</protein>
<accession>A0ABU0RPH1</accession>
<proteinExistence type="predicted"/>
<keyword evidence="2" id="KW-1185">Reference proteome</keyword>
<name>A0ABU0RPH1_9ACTN</name>
<comment type="caution">
    <text evidence="1">The sequence shown here is derived from an EMBL/GenBank/DDBJ whole genome shotgun (WGS) entry which is preliminary data.</text>
</comment>
<dbReference type="Proteomes" id="UP001223072">
    <property type="component" value="Unassembled WGS sequence"/>
</dbReference>
<dbReference type="InterPro" id="IPR019239">
    <property type="entry name" value="VapB_antitoxin"/>
</dbReference>
<organism evidence="1 2">
    <name type="scientific">Streptomyces turgidiscabies</name>
    <dbReference type="NCBI Taxonomy" id="85558"/>
    <lineage>
        <taxon>Bacteria</taxon>
        <taxon>Bacillati</taxon>
        <taxon>Actinomycetota</taxon>
        <taxon>Actinomycetes</taxon>
        <taxon>Kitasatosporales</taxon>
        <taxon>Streptomycetaceae</taxon>
        <taxon>Streptomyces</taxon>
    </lineage>
</organism>
<sequence>MPWCATSRAPREHLASTSRDILDPTFDIREGNTSRTVIDLDDELVADVAKALGTNTKKETVNTALREVLESRRRALALARLRAAAGDGAFDLELFENKANYRR</sequence>